<dbReference type="OrthoDB" id="5836243at2759"/>
<reference evidence="2 3" key="2">
    <citation type="submission" date="2018-11" db="EMBL/GenBank/DDBJ databases">
        <authorList>
            <consortium name="Pathogen Informatics"/>
        </authorList>
    </citation>
    <scope>NUCLEOTIDE SEQUENCE [LARGE SCALE GENOMIC DNA]</scope>
</reference>
<dbReference type="AlphaFoldDB" id="A0A0N5D3W9"/>
<reference evidence="4" key="1">
    <citation type="submission" date="2017-02" db="UniProtKB">
        <authorList>
            <consortium name="WormBaseParasite"/>
        </authorList>
    </citation>
    <scope>IDENTIFICATION</scope>
</reference>
<sequence length="129" mass="14408">MCRELYAIVLLWTVCLAVPISDANLEVDSDQQDRSRVKRQFAPYGHYSPFGGYGGFLNPSPYSYKIKTPFFKVKVKGDPYASRGVYPNYGLGGGFHSPIHNYGFGGGFHSPIHSPYNFYYNQNAFGGFG</sequence>
<organism evidence="4">
    <name type="scientific">Thelazia callipaeda</name>
    <name type="common">Oriental eyeworm</name>
    <name type="synonym">Parasitic nematode</name>
    <dbReference type="NCBI Taxonomy" id="103827"/>
    <lineage>
        <taxon>Eukaryota</taxon>
        <taxon>Metazoa</taxon>
        <taxon>Ecdysozoa</taxon>
        <taxon>Nematoda</taxon>
        <taxon>Chromadorea</taxon>
        <taxon>Rhabditida</taxon>
        <taxon>Spirurina</taxon>
        <taxon>Spiruromorpha</taxon>
        <taxon>Thelazioidea</taxon>
        <taxon>Thelaziidae</taxon>
        <taxon>Thelazia</taxon>
    </lineage>
</organism>
<feature type="chain" id="PRO_5043126572" evidence="1">
    <location>
        <begin position="18"/>
        <end position="129"/>
    </location>
</feature>
<evidence type="ECO:0000313" key="2">
    <source>
        <dbReference type="EMBL" id="VDN05107.1"/>
    </source>
</evidence>
<proteinExistence type="predicted"/>
<feature type="signal peptide" evidence="1">
    <location>
        <begin position="1"/>
        <end position="17"/>
    </location>
</feature>
<evidence type="ECO:0000313" key="4">
    <source>
        <dbReference type="WBParaSite" id="TCLT_0000764101-mRNA-1"/>
    </source>
</evidence>
<keyword evidence="3" id="KW-1185">Reference proteome</keyword>
<gene>
    <name evidence="2" type="ORF">TCLT_LOCUS7630</name>
</gene>
<accession>A0A0N5D3W9</accession>
<evidence type="ECO:0000256" key="1">
    <source>
        <dbReference type="SAM" id="SignalP"/>
    </source>
</evidence>
<dbReference type="Proteomes" id="UP000276776">
    <property type="component" value="Unassembled WGS sequence"/>
</dbReference>
<name>A0A0N5D3W9_THECL</name>
<dbReference type="OMA" id="NPHGYGW"/>
<evidence type="ECO:0000313" key="3">
    <source>
        <dbReference type="Proteomes" id="UP000276776"/>
    </source>
</evidence>
<dbReference type="WBParaSite" id="TCLT_0000764101-mRNA-1">
    <property type="protein sequence ID" value="TCLT_0000764101-mRNA-1"/>
    <property type="gene ID" value="TCLT_0000764101"/>
</dbReference>
<protein>
    <submittedName>
        <fullName evidence="4">Secreted protein</fullName>
    </submittedName>
</protein>
<dbReference type="EMBL" id="UYYF01004530">
    <property type="protein sequence ID" value="VDN05107.1"/>
    <property type="molecule type" value="Genomic_DNA"/>
</dbReference>
<keyword evidence="1" id="KW-0732">Signal</keyword>